<accession>A0A6M3JEA7</accession>
<sequence length="352" mass="40806">MIGLTDWAKDKKIAFLSPYNTPRGRLNKEIVNGITGVPLAFKEEGADFYWYHDIKNLSHDELIEIFNKYDIWIYPVYPEYFDMIINIREEYKGKIIGVTDIQTHQLSYWPLPELSKFISALNCYDAIMATNQDEVETFRGCLFDKKKIEFTGWSMYPNEIHTKYYKQKEQRDKNLISVGISNPGDFNRDLITNLTVYNELKQRKPEIKGFMYYVTPNKISGLKEIVTKMGCKDFALVTELPYDVALDFLSKAYISIHLYTFKVVGRLAQDCAALGIPTVGTIANLPNRLCFPDTSVMDYDIKAAVKLSYDLLKDEGFYDHVSEKARQTAYSFYGLEATRDRIYKLLQQNNIV</sequence>
<evidence type="ECO:0008006" key="2">
    <source>
        <dbReference type="Google" id="ProtNLM"/>
    </source>
</evidence>
<dbReference type="AlphaFoldDB" id="A0A6M3JEA7"/>
<gene>
    <name evidence="1" type="ORF">MM415B00267_0033</name>
</gene>
<proteinExistence type="predicted"/>
<dbReference type="SUPFAM" id="SSF53756">
    <property type="entry name" value="UDP-Glycosyltransferase/glycogen phosphorylase"/>
    <property type="match status" value="1"/>
</dbReference>
<name>A0A6M3JEA7_9ZZZZ</name>
<organism evidence="1">
    <name type="scientific">viral metagenome</name>
    <dbReference type="NCBI Taxonomy" id="1070528"/>
    <lineage>
        <taxon>unclassified sequences</taxon>
        <taxon>metagenomes</taxon>
        <taxon>organismal metagenomes</taxon>
    </lineage>
</organism>
<dbReference type="EMBL" id="MT141567">
    <property type="protein sequence ID" value="QJA67207.1"/>
    <property type="molecule type" value="Genomic_DNA"/>
</dbReference>
<reference evidence="1" key="1">
    <citation type="submission" date="2020-03" db="EMBL/GenBank/DDBJ databases">
        <title>The deep terrestrial virosphere.</title>
        <authorList>
            <person name="Holmfeldt K."/>
            <person name="Nilsson E."/>
            <person name="Simone D."/>
            <person name="Lopez-Fernandez M."/>
            <person name="Wu X."/>
            <person name="de Brujin I."/>
            <person name="Lundin D."/>
            <person name="Andersson A."/>
            <person name="Bertilsson S."/>
            <person name="Dopson M."/>
        </authorList>
    </citation>
    <scope>NUCLEOTIDE SEQUENCE</scope>
    <source>
        <strain evidence="1">MM415B00267</strain>
    </source>
</reference>
<protein>
    <recommendedName>
        <fullName evidence="2">Glycosyltransferase</fullName>
    </recommendedName>
</protein>
<evidence type="ECO:0000313" key="1">
    <source>
        <dbReference type="EMBL" id="QJA67207.1"/>
    </source>
</evidence>